<proteinExistence type="predicted"/>
<feature type="region of interest" description="Disordered" evidence="1">
    <location>
        <begin position="1717"/>
        <end position="1740"/>
    </location>
</feature>
<feature type="region of interest" description="Disordered" evidence="1">
    <location>
        <begin position="622"/>
        <end position="663"/>
    </location>
</feature>
<name>A0A976QVV1_THEOR</name>
<accession>A0A976QVV1</accession>
<evidence type="ECO:0000313" key="3">
    <source>
        <dbReference type="Proteomes" id="UP000244811"/>
    </source>
</evidence>
<reference evidence="2" key="1">
    <citation type="submission" date="2022-07" db="EMBL/GenBank/DDBJ databases">
        <title>Evaluation of T. orientalis genome assembly methods using nanopore sequencing and analysis of variation between genomes.</title>
        <authorList>
            <person name="Yam J."/>
            <person name="Micallef M.L."/>
            <person name="Liu M."/>
            <person name="Djordjevic S.P."/>
            <person name="Bogema D.R."/>
            <person name="Jenkins C."/>
        </authorList>
    </citation>
    <scope>NUCLEOTIDE SEQUENCE</scope>
    <source>
        <strain evidence="2">Goon Nure</strain>
    </source>
</reference>
<feature type="compositionally biased region" description="Gly residues" evidence="1">
    <location>
        <begin position="1095"/>
        <end position="1104"/>
    </location>
</feature>
<dbReference type="Proteomes" id="UP000244811">
    <property type="component" value="Chromosome 4"/>
</dbReference>
<evidence type="ECO:0000313" key="2">
    <source>
        <dbReference type="EMBL" id="UKK02429.2"/>
    </source>
</evidence>
<feature type="compositionally biased region" description="Polar residues" evidence="1">
    <location>
        <begin position="630"/>
        <end position="663"/>
    </location>
</feature>
<protein>
    <submittedName>
        <fullName evidence="2">Uncharacterized protein</fullName>
    </submittedName>
</protein>
<feature type="region of interest" description="Disordered" evidence="1">
    <location>
        <begin position="186"/>
        <end position="206"/>
    </location>
</feature>
<dbReference type="EMBL" id="CP056072">
    <property type="protein sequence ID" value="UKK02429.2"/>
    <property type="molecule type" value="Genomic_DNA"/>
</dbReference>
<feature type="compositionally biased region" description="Basic and acidic residues" evidence="1">
    <location>
        <begin position="1717"/>
        <end position="1732"/>
    </location>
</feature>
<feature type="region of interest" description="Disordered" evidence="1">
    <location>
        <begin position="1087"/>
        <end position="1107"/>
    </location>
</feature>
<feature type="compositionally biased region" description="Low complexity" evidence="1">
    <location>
        <begin position="1981"/>
        <end position="1998"/>
    </location>
</feature>
<sequence>MTCIYLYVRKPYTYRAGKCVTVKVWCENEYEPSKLFIKHSHTLCPATEGCIYVFKGGWNFKNYLTVSTDGPYKSTKLAKVDVYFNRYENTKPLLFVLHFQKNDGGNGVQNRYYRMSSYDKDKASCKPKRIEDLCQYNNDESILCALIEENDALKEFLTYDIMQRPNNNNGSPCTYNCEKIEVTDTTKNGEEPTLGNGFTRFKHTPKNGDRGSKPACIVYNCNTLLGSDGKEEVKDVQDQQYDCIKVYFGGKAKRQCADKGKAPCGEAATCTKGEGKTCPLPTSGDGNTCNTECQDVPLMIALQKQGSGGDGDGNNTDYYVHRRRKNGETGSNDTYYWVQLKLENNGQNGLKQLLNDIGLETASNGLANGALQALLGKTVNGSGPTYLTLLLKRLEFDLTDSVVILLDYPKSVSSGQNGGYNDEQIEQAIGTLGSGGTNGNINPLKLNSHNIQVSDANSGTNKCLTKHKYRVVTHDFEKAVSGLGAKCSAGLRFLIHTRDNGTKYRELKLYDDATRTDPAYLEYKYYSRGSNGAHTQTESKVYVVFYKGETTGGSQGDPRPLLLCYDGQTYKPKDKNEYDQTWVKVEGVKKCLCQNGSENSNGENEALLKAVTGVVGFLNQVDLSQHPGGPSTSSEAGGQGCTTGTTSAPGATCQTDSDATTTGSTCTYTVHRYDGKEVKVQVKCESVTTTTGTSGSKTCYRKLTHRPAGMNGKDAANGAKGFRLGDIVHTNDRSKLDYYSNGLTASTQNKYSPLLSVSAYFYDSDTKYCDPLLVVLEFAKVTPANGVTGTEKECYKLTKSNGDQLEWEKDPEAKKLVGQDTDNGKLARHLDAIRYCLKKVVRIQLEFNGKNGTQYPLMGRDANIEPGSGFTPINGTSGNGKVTVEVLPCPALTGSNYKCFKHGLTEALKSVHYQVAGLAFTLPGKNGSVIEIPLYNGADGQCTGDAASHQLVGQEVKCANGQGQTSQSGSKITYNKCMGDICVYFYGTGGSTSDETTDTVPLMLRYDGRFYRPETRDSYFDKWECVSELASVACKPGCKCVCCCGTNDDGRGADFSADCDCCSTLVTQLNKVNLALNQIDLYPDKSGDQGYGLPESGGGGGGKTGYKLDDKVGNERVKVVTQKPSGSDAKNAYVRVVHRTKNGFLIGEIMYTKQEIVEHGVKVKGAQNSGSGDTTIRIANGGKNHQAQVSTYKWNTVVAYYSKTDTTYSLPQLIVILKTGNEVESGNGNTVTGSANTPYGYYVLATQSGVGGGGTGSGYQYQWRLVNGEEAKVTLDDKTDFTLINSAIILTHWRDTGGSGSYSEPQICPAVRSAIQNKSLNESPGNPGKVNRLTGKTITVADEKCTSDDSGSGTCTSSGEGTSPVACCCKCLAGTNFKVMTHCLDNLVKLGSGFEKLTEVKLIAGLRFLTPTRTKGEYKQLTLKDNGASDLNGSIKYHQSTNGNKICVYFYGSDPRPLLVCYNGWAYAAKTMEEYNNQKWTKDDEAAECKCTDPTAESCDKCPLLKSLVAVSDFLNPVDIKMVPMSSQYCKCYSIHTFNGRKIWIRVSSQPACGSFCYHKYTHTHAGITGKGDGFRLGNIHYKSVEGRDSCIKLVDGSGTSVGSNNGNNNKCISASQGKNGDQKCGSFPFVVVFYYKLDDKHQTPIVVAMCSGECNKLECNLYYVLKNRADKKYEKGSNGLTMDDDTKLGKELEKALFTNSKHLQIVLSTRPVPRDYKAEKDKKCENDKPEESSSQGPYVMDYHDNVKKMAGLRSCNVKTLNSIATAPDSDEKKAKLKPMLYHVLRETSYEAQLFDKNGRQPVSPPGTTLKITVKEVKCDKSYTNAGYRCFRHVLVNTQGIEDVGGLKLAVFSGHGTQGSVAEITLCTGVKGANNGKKVEPLTYTVCKGDLYVFFYGEDPRPLMLCYDNNAYRPMTMETYCKEWVRVNENGSGATTGSGCADPKIGDPKVLGALYDVSQFMNPVRLCLGPDAYKTLDPKHGQQQQQQQPAAQSGQGKQAKPAKLEWSYPIDQNPKPPVCVRVTGIDLRCYKQYVHQPEKQGFRLGAVTYAGSEGAAKPAQNGTCSPAAPGASPTTTTPYCFEYESSKQLLSVCVYYYMYDIDHNWPLVVELGFKSR</sequence>
<organism evidence="2 3">
    <name type="scientific">Theileria orientalis</name>
    <dbReference type="NCBI Taxonomy" id="68886"/>
    <lineage>
        <taxon>Eukaryota</taxon>
        <taxon>Sar</taxon>
        <taxon>Alveolata</taxon>
        <taxon>Apicomplexa</taxon>
        <taxon>Aconoidasida</taxon>
        <taxon>Piroplasmida</taxon>
        <taxon>Theileriidae</taxon>
        <taxon>Theileria</taxon>
    </lineage>
</organism>
<feature type="region of interest" description="Disordered" evidence="1">
    <location>
        <begin position="1975"/>
        <end position="1998"/>
    </location>
</feature>
<evidence type="ECO:0000256" key="1">
    <source>
        <dbReference type="SAM" id="MobiDB-lite"/>
    </source>
</evidence>
<gene>
    <name evidence="2" type="ORF">MACK_002522</name>
</gene>